<sequence length="75" mass="9045">MKVKYQIVHPKFSIERFRIFRWVENLEDNKIIISNSSQILVRQECYGAEHVHDFTSWILEYAKLLMLKESVAFVQ</sequence>
<dbReference type="EMBL" id="KL402822">
    <property type="protein sequence ID" value="KEH16765.1"/>
    <property type="molecule type" value="Genomic_DNA"/>
</dbReference>
<gene>
    <name evidence="1" type="ORF">MTR_0097s0010</name>
</gene>
<dbReference type="AlphaFoldDB" id="A0A072TT86"/>
<protein>
    <submittedName>
        <fullName evidence="1">Histone-lysine N-methyltransferase ATX3</fullName>
    </submittedName>
</protein>
<accession>A0A072TT86</accession>
<evidence type="ECO:0000313" key="2">
    <source>
        <dbReference type="EnsemblPlants" id="KEH16765"/>
    </source>
</evidence>
<name>A0A072TT86_MEDTR</name>
<organism evidence="1 3">
    <name type="scientific">Medicago truncatula</name>
    <name type="common">Barrel medic</name>
    <name type="synonym">Medicago tribuloides</name>
    <dbReference type="NCBI Taxonomy" id="3880"/>
    <lineage>
        <taxon>Eukaryota</taxon>
        <taxon>Viridiplantae</taxon>
        <taxon>Streptophyta</taxon>
        <taxon>Embryophyta</taxon>
        <taxon>Tracheophyta</taxon>
        <taxon>Spermatophyta</taxon>
        <taxon>Magnoliopsida</taxon>
        <taxon>eudicotyledons</taxon>
        <taxon>Gunneridae</taxon>
        <taxon>Pentapetalae</taxon>
        <taxon>rosids</taxon>
        <taxon>fabids</taxon>
        <taxon>Fabales</taxon>
        <taxon>Fabaceae</taxon>
        <taxon>Papilionoideae</taxon>
        <taxon>50 kb inversion clade</taxon>
        <taxon>NPAAA clade</taxon>
        <taxon>Hologalegina</taxon>
        <taxon>IRL clade</taxon>
        <taxon>Trifolieae</taxon>
        <taxon>Medicago</taxon>
    </lineage>
</organism>
<reference evidence="2" key="3">
    <citation type="submission" date="2015-06" db="UniProtKB">
        <authorList>
            <consortium name="EnsemblPlants"/>
        </authorList>
    </citation>
    <scope>IDENTIFICATION</scope>
    <source>
        <strain evidence="2">cv. Jemalong A17</strain>
    </source>
</reference>
<evidence type="ECO:0000313" key="1">
    <source>
        <dbReference type="EMBL" id="KEH16765.1"/>
    </source>
</evidence>
<proteinExistence type="predicted"/>
<keyword evidence="3" id="KW-1185">Reference proteome</keyword>
<dbReference type="Proteomes" id="UP000002051">
    <property type="component" value="Unassembled WGS sequence"/>
</dbReference>
<dbReference type="HOGENOM" id="CLU_187930_0_0_1"/>
<reference evidence="1 3" key="1">
    <citation type="journal article" date="2011" name="Nature">
        <title>The Medicago genome provides insight into the evolution of rhizobial symbioses.</title>
        <authorList>
            <person name="Young N.D."/>
            <person name="Debelle F."/>
            <person name="Oldroyd G.E."/>
            <person name="Geurts R."/>
            <person name="Cannon S.B."/>
            <person name="Udvardi M.K."/>
            <person name="Benedito V.A."/>
            <person name="Mayer K.F."/>
            <person name="Gouzy J."/>
            <person name="Schoof H."/>
            <person name="Van de Peer Y."/>
            <person name="Proost S."/>
            <person name="Cook D.R."/>
            <person name="Meyers B.C."/>
            <person name="Spannagl M."/>
            <person name="Cheung F."/>
            <person name="De Mita S."/>
            <person name="Krishnakumar V."/>
            <person name="Gundlach H."/>
            <person name="Zhou S."/>
            <person name="Mudge J."/>
            <person name="Bharti A.K."/>
            <person name="Murray J.D."/>
            <person name="Naoumkina M.A."/>
            <person name="Rosen B."/>
            <person name="Silverstein K.A."/>
            <person name="Tang H."/>
            <person name="Rombauts S."/>
            <person name="Zhao P.X."/>
            <person name="Zhou P."/>
            <person name="Barbe V."/>
            <person name="Bardou P."/>
            <person name="Bechner M."/>
            <person name="Bellec A."/>
            <person name="Berger A."/>
            <person name="Berges H."/>
            <person name="Bidwell S."/>
            <person name="Bisseling T."/>
            <person name="Choisne N."/>
            <person name="Couloux A."/>
            <person name="Denny R."/>
            <person name="Deshpande S."/>
            <person name="Dai X."/>
            <person name="Doyle J.J."/>
            <person name="Dudez A.M."/>
            <person name="Farmer A.D."/>
            <person name="Fouteau S."/>
            <person name="Franken C."/>
            <person name="Gibelin C."/>
            <person name="Gish J."/>
            <person name="Goldstein S."/>
            <person name="Gonzalez A.J."/>
            <person name="Green P.J."/>
            <person name="Hallab A."/>
            <person name="Hartog M."/>
            <person name="Hua A."/>
            <person name="Humphray S.J."/>
            <person name="Jeong D.H."/>
            <person name="Jing Y."/>
            <person name="Jocker A."/>
            <person name="Kenton S.M."/>
            <person name="Kim D.J."/>
            <person name="Klee K."/>
            <person name="Lai H."/>
            <person name="Lang C."/>
            <person name="Lin S."/>
            <person name="Macmil S.L."/>
            <person name="Magdelenat G."/>
            <person name="Matthews L."/>
            <person name="McCorrison J."/>
            <person name="Monaghan E.L."/>
            <person name="Mun J.H."/>
            <person name="Najar F.Z."/>
            <person name="Nicholson C."/>
            <person name="Noirot C."/>
            <person name="O'Bleness M."/>
            <person name="Paule C.R."/>
            <person name="Poulain J."/>
            <person name="Prion F."/>
            <person name="Qin B."/>
            <person name="Qu C."/>
            <person name="Retzel E.F."/>
            <person name="Riddle C."/>
            <person name="Sallet E."/>
            <person name="Samain S."/>
            <person name="Samson N."/>
            <person name="Sanders I."/>
            <person name="Saurat O."/>
            <person name="Scarpelli C."/>
            <person name="Schiex T."/>
            <person name="Segurens B."/>
            <person name="Severin A.J."/>
            <person name="Sherrier D.J."/>
            <person name="Shi R."/>
            <person name="Sims S."/>
            <person name="Singer S.R."/>
            <person name="Sinharoy S."/>
            <person name="Sterck L."/>
            <person name="Viollet A."/>
            <person name="Wang B.B."/>
            <person name="Wang K."/>
            <person name="Wang M."/>
            <person name="Wang X."/>
            <person name="Warfsmann J."/>
            <person name="Weissenbach J."/>
            <person name="White D.D."/>
            <person name="White J.D."/>
            <person name="Wiley G.B."/>
            <person name="Wincker P."/>
            <person name="Xing Y."/>
            <person name="Yang L."/>
            <person name="Yao Z."/>
            <person name="Ying F."/>
            <person name="Zhai J."/>
            <person name="Zhou L."/>
            <person name="Zuber A."/>
            <person name="Denarie J."/>
            <person name="Dixon R.A."/>
            <person name="May G.D."/>
            <person name="Schwartz D.C."/>
            <person name="Rogers J."/>
            <person name="Quetier F."/>
            <person name="Town C.D."/>
            <person name="Roe B.A."/>
        </authorList>
    </citation>
    <scope>NUCLEOTIDE SEQUENCE [LARGE SCALE GENOMIC DNA]</scope>
    <source>
        <strain evidence="1">A17</strain>
        <strain evidence="2 3">cv. Jemalong A17</strain>
    </source>
</reference>
<dbReference type="EnsemblPlants" id="KEH16765">
    <property type="protein sequence ID" value="KEH16765"/>
    <property type="gene ID" value="MTR_0097s0010"/>
</dbReference>
<evidence type="ECO:0000313" key="3">
    <source>
        <dbReference type="Proteomes" id="UP000002051"/>
    </source>
</evidence>
<dbReference type="STRING" id="3880.A0A072TT86"/>
<reference evidence="1 3" key="2">
    <citation type="journal article" date="2014" name="BMC Genomics">
        <title>An improved genome release (version Mt4.0) for the model legume Medicago truncatula.</title>
        <authorList>
            <person name="Tang H."/>
            <person name="Krishnakumar V."/>
            <person name="Bidwell S."/>
            <person name="Rosen B."/>
            <person name="Chan A."/>
            <person name="Zhou S."/>
            <person name="Gentzbittel L."/>
            <person name="Childs K.L."/>
            <person name="Yandell M."/>
            <person name="Gundlach H."/>
            <person name="Mayer K.F."/>
            <person name="Schwartz D.C."/>
            <person name="Town C.D."/>
        </authorList>
    </citation>
    <scope>GENOME REANNOTATION</scope>
    <source>
        <strain evidence="1">A17</strain>
        <strain evidence="2 3">cv. Jemalong A17</strain>
    </source>
</reference>